<evidence type="ECO:0000256" key="2">
    <source>
        <dbReference type="ARBA" id="ARBA00023125"/>
    </source>
</evidence>
<organism evidence="5 6">
    <name type="scientific">Tectimicrobiota bacterium</name>
    <dbReference type="NCBI Taxonomy" id="2528274"/>
    <lineage>
        <taxon>Bacteria</taxon>
        <taxon>Pseudomonadati</taxon>
        <taxon>Nitrospinota/Tectimicrobiota group</taxon>
        <taxon>Candidatus Tectimicrobiota</taxon>
    </lineage>
</organism>
<proteinExistence type="inferred from homology"/>
<dbReference type="PRINTS" id="PR01727">
    <property type="entry name" value="DNABINDINGHU"/>
</dbReference>
<accession>A0A932ZU48</accession>
<dbReference type="Pfam" id="PF00216">
    <property type="entry name" value="Bac_DNA_binding"/>
    <property type="match status" value="1"/>
</dbReference>
<dbReference type="GO" id="GO:0030527">
    <property type="term" value="F:structural constituent of chromatin"/>
    <property type="evidence" value="ECO:0007669"/>
    <property type="project" value="InterPro"/>
</dbReference>
<dbReference type="PANTHER" id="PTHR33175:SF5">
    <property type="entry name" value="INTEGRATION HOST FACTOR SUBUNIT BETA"/>
    <property type="match status" value="1"/>
</dbReference>
<dbReference type="InterPro" id="IPR000119">
    <property type="entry name" value="Hist_DNA-bd"/>
</dbReference>
<feature type="region of interest" description="Disordered" evidence="4">
    <location>
        <begin position="86"/>
        <end position="123"/>
    </location>
</feature>
<dbReference type="InterPro" id="IPR010992">
    <property type="entry name" value="IHF-like_DNA-bd_dom_sf"/>
</dbReference>
<evidence type="ECO:0000313" key="6">
    <source>
        <dbReference type="Proteomes" id="UP000752292"/>
    </source>
</evidence>
<evidence type="ECO:0000313" key="5">
    <source>
        <dbReference type="EMBL" id="MBI4252524.1"/>
    </source>
</evidence>
<sequence length="123" mass="13228">MTKAELVERIAVKNNLTKKDTERVVNIVFGSVIQSLAGSDKVELRGFGSFRVRSRESRDGRNPRTGDKVAIPPKKVPFFKAGKELRELVDGTPPEGGPAVSSSDGTRSAVPRAVSGGSEEKSF</sequence>
<protein>
    <submittedName>
        <fullName evidence="5">Integration host factor subunit beta</fullName>
    </submittedName>
</protein>
<evidence type="ECO:0000256" key="3">
    <source>
        <dbReference type="RuleBase" id="RU003939"/>
    </source>
</evidence>
<name>A0A932ZU48_UNCTE</name>
<dbReference type="Proteomes" id="UP000752292">
    <property type="component" value="Unassembled WGS sequence"/>
</dbReference>
<dbReference type="GO" id="GO:0003677">
    <property type="term" value="F:DNA binding"/>
    <property type="evidence" value="ECO:0007669"/>
    <property type="project" value="UniProtKB-KW"/>
</dbReference>
<dbReference type="Gene3D" id="4.10.520.10">
    <property type="entry name" value="IHF-like DNA-binding proteins"/>
    <property type="match status" value="1"/>
</dbReference>
<dbReference type="EMBL" id="JACQRX010000380">
    <property type="protein sequence ID" value="MBI4252524.1"/>
    <property type="molecule type" value="Genomic_DNA"/>
</dbReference>
<keyword evidence="2" id="KW-0238">DNA-binding</keyword>
<dbReference type="AlphaFoldDB" id="A0A932ZU48"/>
<gene>
    <name evidence="5" type="ORF">HY618_08700</name>
</gene>
<comment type="similarity">
    <text evidence="1 3">Belongs to the bacterial histone-like protein family.</text>
</comment>
<dbReference type="PANTHER" id="PTHR33175">
    <property type="entry name" value="DNA-BINDING PROTEIN HU"/>
    <property type="match status" value="1"/>
</dbReference>
<evidence type="ECO:0000256" key="4">
    <source>
        <dbReference type="SAM" id="MobiDB-lite"/>
    </source>
</evidence>
<evidence type="ECO:0000256" key="1">
    <source>
        <dbReference type="ARBA" id="ARBA00010529"/>
    </source>
</evidence>
<dbReference type="InterPro" id="IPR020816">
    <property type="entry name" value="Histone-like_DNA-bd_CS"/>
</dbReference>
<dbReference type="PROSITE" id="PS00045">
    <property type="entry name" value="HISTONE_LIKE"/>
    <property type="match status" value="1"/>
</dbReference>
<dbReference type="SMART" id="SM00411">
    <property type="entry name" value="BHL"/>
    <property type="match status" value="1"/>
</dbReference>
<comment type="caution">
    <text evidence="5">The sequence shown here is derived from an EMBL/GenBank/DDBJ whole genome shotgun (WGS) entry which is preliminary data.</text>
</comment>
<dbReference type="GO" id="GO:0005829">
    <property type="term" value="C:cytosol"/>
    <property type="evidence" value="ECO:0007669"/>
    <property type="project" value="TreeGrafter"/>
</dbReference>
<dbReference type="SUPFAM" id="SSF47729">
    <property type="entry name" value="IHF-like DNA-binding proteins"/>
    <property type="match status" value="1"/>
</dbReference>
<dbReference type="CDD" id="cd13836">
    <property type="entry name" value="IHF_B"/>
    <property type="match status" value="1"/>
</dbReference>
<reference evidence="5" key="1">
    <citation type="submission" date="2020-07" db="EMBL/GenBank/DDBJ databases">
        <title>Huge and variable diversity of episymbiotic CPR bacteria and DPANN archaea in groundwater ecosystems.</title>
        <authorList>
            <person name="He C.Y."/>
            <person name="Keren R."/>
            <person name="Whittaker M."/>
            <person name="Farag I.F."/>
            <person name="Doudna J."/>
            <person name="Cate J.H.D."/>
            <person name="Banfield J.F."/>
        </authorList>
    </citation>
    <scope>NUCLEOTIDE SEQUENCE</scope>
    <source>
        <strain evidence="5">NC_groundwater_1370_Ag_S-0.2um_69_93</strain>
    </source>
</reference>